<reference evidence="4" key="3">
    <citation type="submission" date="2022-06" db="UniProtKB">
        <authorList>
            <consortium name="EnsemblPlants"/>
        </authorList>
    </citation>
    <scope>IDENTIFICATION</scope>
</reference>
<gene>
    <name evidence="4" type="primary">LOC125509062</name>
</gene>
<dbReference type="Pfam" id="PF03101">
    <property type="entry name" value="FAR1"/>
    <property type="match status" value="1"/>
</dbReference>
<reference evidence="5" key="1">
    <citation type="journal article" date="2013" name="Nature">
        <title>Draft genome of the wheat A-genome progenitor Triticum urartu.</title>
        <authorList>
            <person name="Ling H.Q."/>
            <person name="Zhao S."/>
            <person name="Liu D."/>
            <person name="Wang J."/>
            <person name="Sun H."/>
            <person name="Zhang C."/>
            <person name="Fan H."/>
            <person name="Li D."/>
            <person name="Dong L."/>
            <person name="Tao Y."/>
            <person name="Gao C."/>
            <person name="Wu H."/>
            <person name="Li Y."/>
            <person name="Cui Y."/>
            <person name="Guo X."/>
            <person name="Zheng S."/>
            <person name="Wang B."/>
            <person name="Yu K."/>
            <person name="Liang Q."/>
            <person name="Yang W."/>
            <person name="Lou X."/>
            <person name="Chen J."/>
            <person name="Feng M."/>
            <person name="Jian J."/>
            <person name="Zhang X."/>
            <person name="Luo G."/>
            <person name="Jiang Y."/>
            <person name="Liu J."/>
            <person name="Wang Z."/>
            <person name="Sha Y."/>
            <person name="Zhang B."/>
            <person name="Wu H."/>
            <person name="Tang D."/>
            <person name="Shen Q."/>
            <person name="Xue P."/>
            <person name="Zou S."/>
            <person name="Wang X."/>
            <person name="Liu X."/>
            <person name="Wang F."/>
            <person name="Yang Y."/>
            <person name="An X."/>
            <person name="Dong Z."/>
            <person name="Zhang K."/>
            <person name="Zhang X."/>
            <person name="Luo M.C."/>
            <person name="Dvorak J."/>
            <person name="Tong Y."/>
            <person name="Wang J."/>
            <person name="Yang H."/>
            <person name="Li Z."/>
            <person name="Wang D."/>
            <person name="Zhang A."/>
            <person name="Wang J."/>
        </authorList>
    </citation>
    <scope>NUCLEOTIDE SEQUENCE</scope>
    <source>
        <strain evidence="5">cv. G1812</strain>
    </source>
</reference>
<accession>A0A8R7UIB3</accession>
<evidence type="ECO:0000259" key="3">
    <source>
        <dbReference type="Pfam" id="PF10551"/>
    </source>
</evidence>
<dbReference type="PANTHER" id="PTHR47718:SF13">
    <property type="entry name" value="OS09G0290500 PROTEIN"/>
    <property type="match status" value="1"/>
</dbReference>
<evidence type="ECO:0008006" key="6">
    <source>
        <dbReference type="Google" id="ProtNLM"/>
    </source>
</evidence>
<dbReference type="AlphaFoldDB" id="A0A8R7UIB3"/>
<name>A0A8R7UIB3_TRIUA</name>
<feature type="compositionally biased region" description="Basic and acidic residues" evidence="1">
    <location>
        <begin position="58"/>
        <end position="76"/>
    </location>
</feature>
<keyword evidence="5" id="KW-1185">Reference proteome</keyword>
<reference evidence="4" key="2">
    <citation type="submission" date="2018-03" db="EMBL/GenBank/DDBJ databases">
        <title>The Triticum urartu genome reveals the dynamic nature of wheat genome evolution.</title>
        <authorList>
            <person name="Ling H."/>
            <person name="Ma B."/>
            <person name="Shi X."/>
            <person name="Liu H."/>
            <person name="Dong L."/>
            <person name="Sun H."/>
            <person name="Cao Y."/>
            <person name="Gao Q."/>
            <person name="Zheng S."/>
            <person name="Li Y."/>
            <person name="Yu Y."/>
            <person name="Du H."/>
            <person name="Qi M."/>
            <person name="Li Y."/>
            <person name="Yu H."/>
            <person name="Cui Y."/>
            <person name="Wang N."/>
            <person name="Chen C."/>
            <person name="Wu H."/>
            <person name="Zhao Y."/>
            <person name="Zhang J."/>
            <person name="Li Y."/>
            <person name="Zhou W."/>
            <person name="Zhang B."/>
            <person name="Hu W."/>
            <person name="Eijk M."/>
            <person name="Tang J."/>
            <person name="Witsenboer H."/>
            <person name="Zhao S."/>
            <person name="Li Z."/>
            <person name="Zhang A."/>
            <person name="Wang D."/>
            <person name="Liang C."/>
        </authorList>
    </citation>
    <scope>NUCLEOTIDE SEQUENCE [LARGE SCALE GENOMIC DNA]</scope>
    <source>
        <strain evidence="4">cv. G1812</strain>
    </source>
</reference>
<dbReference type="GeneID" id="125509062"/>
<proteinExistence type="predicted"/>
<dbReference type="InterPro" id="IPR018289">
    <property type="entry name" value="MULE_transposase_dom"/>
</dbReference>
<sequence length="376" mass="42876">MHKVIQCEKYDDVILIANDTGSEDVRNSYVDESGSTSAVIIVNTETLNGKNLCSTSTERGKDDVGHPSEQEQHYSEDACVPSDDCMSKKDSDDELTENESKPEEYLFPTPDEMENTSTPEVGKVFSSLEEAVRFVNIYAHISGFGIKKGRNYRNRKITICCCKSRKTEPNAAGVRKSRRNVVVRTNCQMHVTVSLQDGRWIITSQDLAHNHDLVCSPTLTKFFLSHRSMNEAEKLLSRLLQEHRIKPRKIMSIFRKLSGGKLGNITFDVKKLDNLKQEDREKRRNTDIEHTLEYIEKLQIDKPGFVYKAQRNASNSVLSLFWTDSRSRLDYLLFGDIISFDTTFSTNKYNMPFAPIIGVNGHSRTIVFGWALLQNE</sequence>
<dbReference type="Gramene" id="TuG1812G0500002097.01.T01">
    <property type="protein sequence ID" value="TuG1812G0500002097.01.T01"/>
    <property type="gene ID" value="TuG1812G0500002097.01"/>
</dbReference>
<feature type="domain" description="MULE transposase" evidence="3">
    <location>
        <begin position="337"/>
        <end position="376"/>
    </location>
</feature>
<evidence type="ECO:0000259" key="2">
    <source>
        <dbReference type="Pfam" id="PF03101"/>
    </source>
</evidence>
<organism evidence="4 5">
    <name type="scientific">Triticum urartu</name>
    <name type="common">Red wild einkorn</name>
    <name type="synonym">Crithodium urartu</name>
    <dbReference type="NCBI Taxonomy" id="4572"/>
    <lineage>
        <taxon>Eukaryota</taxon>
        <taxon>Viridiplantae</taxon>
        <taxon>Streptophyta</taxon>
        <taxon>Embryophyta</taxon>
        <taxon>Tracheophyta</taxon>
        <taxon>Spermatophyta</taxon>
        <taxon>Magnoliopsida</taxon>
        <taxon>Liliopsida</taxon>
        <taxon>Poales</taxon>
        <taxon>Poaceae</taxon>
        <taxon>BOP clade</taxon>
        <taxon>Pooideae</taxon>
        <taxon>Triticodae</taxon>
        <taxon>Triticeae</taxon>
        <taxon>Triticinae</taxon>
        <taxon>Triticum</taxon>
    </lineage>
</organism>
<dbReference type="InterPro" id="IPR004330">
    <property type="entry name" value="FAR1_DNA_bnd_dom"/>
</dbReference>
<dbReference type="PANTHER" id="PTHR47718">
    <property type="entry name" value="OS01G0519700 PROTEIN"/>
    <property type="match status" value="1"/>
</dbReference>
<evidence type="ECO:0000313" key="4">
    <source>
        <dbReference type="EnsemblPlants" id="TuG1812G0500002097.01.T01"/>
    </source>
</evidence>
<evidence type="ECO:0000313" key="5">
    <source>
        <dbReference type="Proteomes" id="UP000015106"/>
    </source>
</evidence>
<feature type="region of interest" description="Disordered" evidence="1">
    <location>
        <begin position="52"/>
        <end position="117"/>
    </location>
</feature>
<evidence type="ECO:0000256" key="1">
    <source>
        <dbReference type="SAM" id="MobiDB-lite"/>
    </source>
</evidence>
<protein>
    <recommendedName>
        <fullName evidence="6">Protein FAR1-RELATED SEQUENCE</fullName>
    </recommendedName>
</protein>
<feature type="domain" description="FAR1" evidence="2">
    <location>
        <begin position="134"/>
        <end position="214"/>
    </location>
</feature>
<dbReference type="Proteomes" id="UP000015106">
    <property type="component" value="Chromosome 5"/>
</dbReference>
<dbReference type="EnsemblPlants" id="TuG1812G0500002097.01.T01">
    <property type="protein sequence ID" value="TuG1812G0500002097.01.T01"/>
    <property type="gene ID" value="TuG1812G0500002097.01"/>
</dbReference>
<dbReference type="RefSeq" id="XP_048529896.1">
    <property type="nucleotide sequence ID" value="XM_048673939.1"/>
</dbReference>
<dbReference type="Pfam" id="PF10551">
    <property type="entry name" value="MULE"/>
    <property type="match status" value="1"/>
</dbReference>